<comment type="caution">
    <text evidence="9">The sequence shown here is derived from an EMBL/GenBank/DDBJ whole genome shotgun (WGS) entry which is preliminary data.</text>
</comment>
<keyword evidence="10" id="KW-1185">Reference proteome</keyword>
<feature type="domain" description="Penicillin-binding protein dimerisation" evidence="8">
    <location>
        <begin position="61"/>
        <end position="224"/>
    </location>
</feature>
<comment type="catalytic activity">
    <reaction evidence="6">
        <text>Preferential cleavage: (Ac)2-L-Lys-D-Ala-|-D-Ala. Also transpeptidation of peptidyl-alanyl moieties that are N-acyl substituents of D-alanine.</text>
        <dbReference type="EC" id="3.4.16.4"/>
    </reaction>
</comment>
<evidence type="ECO:0000256" key="2">
    <source>
        <dbReference type="ARBA" id="ARBA00004752"/>
    </source>
</evidence>
<evidence type="ECO:0000313" key="10">
    <source>
        <dbReference type="Proteomes" id="UP001156102"/>
    </source>
</evidence>
<dbReference type="RefSeq" id="WP_254756723.1">
    <property type="nucleotide sequence ID" value="NZ_JANCLT010000001.1"/>
</dbReference>
<dbReference type="GO" id="GO:0071555">
    <property type="term" value="P:cell wall organization"/>
    <property type="evidence" value="ECO:0007669"/>
    <property type="project" value="TreeGrafter"/>
</dbReference>
<protein>
    <recommendedName>
        <fullName evidence="4">serine-type D-Ala-D-Ala carboxypeptidase</fullName>
        <ecNumber evidence="4">3.4.16.4</ecNumber>
    </recommendedName>
</protein>
<dbReference type="Gene3D" id="3.90.1310.10">
    <property type="entry name" value="Penicillin-binding protein 2a (Domain 2)"/>
    <property type="match status" value="1"/>
</dbReference>
<comment type="pathway">
    <text evidence="2">Cell wall biogenesis; peptidoglycan biosynthesis.</text>
</comment>
<dbReference type="Pfam" id="PF00905">
    <property type="entry name" value="Transpeptidase"/>
    <property type="match status" value="1"/>
</dbReference>
<dbReference type="AlphaFoldDB" id="A0AA42BRC3"/>
<dbReference type="InterPro" id="IPR012338">
    <property type="entry name" value="Beta-lactam/transpept-like"/>
</dbReference>
<evidence type="ECO:0000256" key="6">
    <source>
        <dbReference type="ARBA" id="ARBA00034000"/>
    </source>
</evidence>
<dbReference type="Proteomes" id="UP001156102">
    <property type="component" value="Unassembled WGS sequence"/>
</dbReference>
<reference evidence="9" key="1">
    <citation type="submission" date="2022-07" db="EMBL/GenBank/DDBJ databases">
        <authorList>
            <person name="Li W.-J."/>
            <person name="Deng Q.-Q."/>
        </authorList>
    </citation>
    <scope>NUCLEOTIDE SEQUENCE</scope>
    <source>
        <strain evidence="9">SYSU M60031</strain>
    </source>
</reference>
<evidence type="ECO:0000256" key="3">
    <source>
        <dbReference type="ARBA" id="ARBA00007171"/>
    </source>
</evidence>
<evidence type="ECO:0000256" key="5">
    <source>
        <dbReference type="ARBA" id="ARBA00023136"/>
    </source>
</evidence>
<dbReference type="EC" id="3.4.16.4" evidence="4"/>
<evidence type="ECO:0000256" key="4">
    <source>
        <dbReference type="ARBA" id="ARBA00012448"/>
    </source>
</evidence>
<dbReference type="GO" id="GO:0005886">
    <property type="term" value="C:plasma membrane"/>
    <property type="evidence" value="ECO:0007669"/>
    <property type="project" value="TreeGrafter"/>
</dbReference>
<proteinExistence type="inferred from homology"/>
<evidence type="ECO:0000259" key="8">
    <source>
        <dbReference type="Pfam" id="PF03717"/>
    </source>
</evidence>
<evidence type="ECO:0000259" key="7">
    <source>
        <dbReference type="Pfam" id="PF00905"/>
    </source>
</evidence>
<dbReference type="GO" id="GO:0071972">
    <property type="term" value="F:peptidoglycan L,D-transpeptidase activity"/>
    <property type="evidence" value="ECO:0007669"/>
    <property type="project" value="TreeGrafter"/>
</dbReference>
<dbReference type="InterPro" id="IPR050515">
    <property type="entry name" value="Beta-lactam/transpept"/>
</dbReference>
<organism evidence="9 10">
    <name type="scientific">Ectobacillus ponti</name>
    <dbReference type="NCBI Taxonomy" id="2961894"/>
    <lineage>
        <taxon>Bacteria</taxon>
        <taxon>Bacillati</taxon>
        <taxon>Bacillota</taxon>
        <taxon>Bacilli</taxon>
        <taxon>Bacillales</taxon>
        <taxon>Bacillaceae</taxon>
        <taxon>Ectobacillus</taxon>
    </lineage>
</organism>
<dbReference type="SUPFAM" id="SSF56601">
    <property type="entry name" value="beta-lactamase/transpeptidase-like"/>
    <property type="match status" value="1"/>
</dbReference>
<dbReference type="PANTHER" id="PTHR30627">
    <property type="entry name" value="PEPTIDOGLYCAN D,D-TRANSPEPTIDASE"/>
    <property type="match status" value="1"/>
</dbReference>
<dbReference type="InterPro" id="IPR036138">
    <property type="entry name" value="PBP_dimer_sf"/>
</dbReference>
<evidence type="ECO:0000313" key="9">
    <source>
        <dbReference type="EMBL" id="MCP8967258.1"/>
    </source>
</evidence>
<dbReference type="InterPro" id="IPR005311">
    <property type="entry name" value="PBP_dimer"/>
</dbReference>
<dbReference type="SUPFAM" id="SSF56519">
    <property type="entry name" value="Penicillin binding protein dimerisation domain"/>
    <property type="match status" value="1"/>
</dbReference>
<dbReference type="GO" id="GO:0008658">
    <property type="term" value="F:penicillin binding"/>
    <property type="evidence" value="ECO:0007669"/>
    <property type="project" value="InterPro"/>
</dbReference>
<dbReference type="InterPro" id="IPR001460">
    <property type="entry name" value="PCN-bd_Tpept"/>
</dbReference>
<feature type="domain" description="Penicillin-binding protein transpeptidase" evidence="7">
    <location>
        <begin position="267"/>
        <end position="559"/>
    </location>
</feature>
<accession>A0AA42BRC3</accession>
<evidence type="ECO:0000256" key="1">
    <source>
        <dbReference type="ARBA" id="ARBA00004370"/>
    </source>
</evidence>
<dbReference type="GO" id="GO:0009002">
    <property type="term" value="F:serine-type D-Ala-D-Ala carboxypeptidase activity"/>
    <property type="evidence" value="ECO:0007669"/>
    <property type="project" value="UniProtKB-EC"/>
</dbReference>
<dbReference type="Gene3D" id="3.40.710.10">
    <property type="entry name" value="DD-peptidase/beta-lactamase superfamily"/>
    <property type="match status" value="1"/>
</dbReference>
<dbReference type="EMBL" id="JANCLT010000001">
    <property type="protein sequence ID" value="MCP8967258.1"/>
    <property type="molecule type" value="Genomic_DNA"/>
</dbReference>
<keyword evidence="5" id="KW-0472">Membrane</keyword>
<gene>
    <name evidence="9" type="ORF">NK662_01725</name>
</gene>
<dbReference type="PANTHER" id="PTHR30627:SF24">
    <property type="entry name" value="PENICILLIN-BINDING PROTEIN 4B"/>
    <property type="match status" value="1"/>
</dbReference>
<dbReference type="Pfam" id="PF03717">
    <property type="entry name" value="PBP_dimer"/>
    <property type="match status" value="1"/>
</dbReference>
<comment type="subcellular location">
    <subcellularLocation>
        <location evidence="1">Membrane</location>
    </subcellularLocation>
</comment>
<name>A0AA42BRC3_9BACI</name>
<comment type="similarity">
    <text evidence="3">Belongs to the transpeptidase family.</text>
</comment>
<sequence length="593" mass="65140">MQTNKRTIVLLCFIMAGLFCLAARLVQIQLVSTEAFGKKNVNLLANSVAQRTHTVVLDDGRGRFVDRNGEALTDDYHPSLILFPFLKNMSWPSEKLAAILHVEESELRRQAADARQPFVFQGTGKALELTVEQMNQINELGVPGIVAAQARIRGDRQIASHFIGIIGQNTAELARRYPEKYGEGKLPDTVPVGISGLQRAFDEFLLTDGEAKLLYHVDRQGEPIFGKRVKYTYPANPFYPVVLQTTLDKALQQQAEKLLEQHGIAKGGLVLLDVGTNEILAMASRPALSMESNAAYQRGAVNYMLQPQFPGSVFKTVIAAAAIDKGLAPANRLFDCNTNPYGEGAGERQLGMLSFADSFAQSCNRTFADLGRELQQQDKGAIEHYAALLGLTGTVGWHGQLFHFADFRQLPEEQEGQIWGEERDKAIPKAIAQTSIGQKNVRFSPLALANMMATIARDGVKLQVKAVREIQYKNGTKLYQFPQQELPGGALSPETVKEVQHLLRGVVSSPKGTGSFYYNLPLSVAGKSGTAETGRAGYVHKWFAGYFPAEAPRYALVVVDLETAAADNPGKLVFADYVKTVAAWEEARDVEPR</sequence>